<organism evidence="1">
    <name type="scientific">marine metagenome</name>
    <dbReference type="NCBI Taxonomy" id="408172"/>
    <lineage>
        <taxon>unclassified sequences</taxon>
        <taxon>metagenomes</taxon>
        <taxon>ecological metagenomes</taxon>
    </lineage>
</organism>
<accession>A0A381X7N4</accession>
<evidence type="ECO:0000313" key="1">
    <source>
        <dbReference type="EMBL" id="SVA60233.1"/>
    </source>
</evidence>
<reference evidence="1" key="1">
    <citation type="submission" date="2018-05" db="EMBL/GenBank/DDBJ databases">
        <authorList>
            <person name="Lanie J.A."/>
            <person name="Ng W.-L."/>
            <person name="Kazmierczak K.M."/>
            <person name="Andrzejewski T.M."/>
            <person name="Davidsen T.M."/>
            <person name="Wayne K.J."/>
            <person name="Tettelin H."/>
            <person name="Glass J.I."/>
            <person name="Rusch D."/>
            <person name="Podicherti R."/>
            <person name="Tsui H.-C.T."/>
            <person name="Winkler M.E."/>
        </authorList>
    </citation>
    <scope>NUCLEOTIDE SEQUENCE</scope>
</reference>
<dbReference type="AlphaFoldDB" id="A0A381X7N4"/>
<name>A0A381X7N4_9ZZZZ</name>
<feature type="non-terminal residue" evidence="1">
    <location>
        <position position="173"/>
    </location>
</feature>
<gene>
    <name evidence="1" type="ORF">METZ01_LOCUS113087</name>
</gene>
<protein>
    <recommendedName>
        <fullName evidence="2">DUF5723 domain-containing protein</fullName>
    </recommendedName>
</protein>
<evidence type="ECO:0008006" key="2">
    <source>
        <dbReference type="Google" id="ProtNLM"/>
    </source>
</evidence>
<dbReference type="EMBL" id="UINC01014059">
    <property type="protein sequence ID" value="SVA60233.1"/>
    <property type="molecule type" value="Genomic_DNA"/>
</dbReference>
<proteinExistence type="predicted"/>
<sequence length="173" mass="19052">MLLLINFIFCTGKYGDAFLNLGASARDVGVGQAVVSDLSNASGYNVCPAAIAGLDKKTFYLLLINQYGLAEYFSGGAVLPLKRNYFVGVNTTGLIVDNILIRPDLSSIGSLETRRDSIRSLMESGFESFDDTEFAATITFAKMNKSNFRMGMDIMPYQLPVGFNIRLIRKKLY</sequence>